<dbReference type="CDD" id="cd21109">
    <property type="entry name" value="SPASM"/>
    <property type="match status" value="1"/>
</dbReference>
<accession>A0ABX1WZV8</accession>
<dbReference type="PANTHER" id="PTHR11228">
    <property type="entry name" value="RADICAL SAM DOMAIN PROTEIN"/>
    <property type="match status" value="1"/>
</dbReference>
<dbReference type="InterPro" id="IPR013785">
    <property type="entry name" value="Aldolase_TIM"/>
</dbReference>
<protein>
    <submittedName>
        <fullName evidence="2">Twitch domain-containing radical SAM protein</fullName>
    </submittedName>
</protein>
<dbReference type="Gene3D" id="3.20.20.70">
    <property type="entry name" value="Aldolase class I"/>
    <property type="match status" value="2"/>
</dbReference>
<dbReference type="InterPro" id="IPR058240">
    <property type="entry name" value="rSAM_sf"/>
</dbReference>
<dbReference type="Proteomes" id="UP000732105">
    <property type="component" value="Unassembled WGS sequence"/>
</dbReference>
<feature type="domain" description="4Fe4S-binding SPASM" evidence="1">
    <location>
        <begin position="8"/>
        <end position="69"/>
    </location>
</feature>
<sequence length="379" mass="43909">MPNQTPFCLMPWVHYHVGNAGKVKACCVANIPYGDCNTDSFEEIWNGDAITQIREKFQKGESDNRCGVCMRLEAAGGKSIRQETHEKFGTYFETNKVNLPIYFDIRFSNACNFACRTCWHGASSGWFPEAKKLKRNLGDEALLQNITDFDRFITETGDALLQAKEIYFAGGEPLVSKEHYLLLDWLVKNNATQMKLRYNTNFSVLNFGGNDVLNFWKHFPEVEILASIDAYGKLGEYIRKGMDWEVFQANREAIRSLQHIRFVIAPTISVLSVKNLPELYRTCLMEQMIEADGLYINMLDRPLYYNTKILPAQMKEEVVAEYQKFYHWAEKKQIPQSVIDQFKECEVYMLSENLSKHWAQFEKETQLLDDLRGESCCDF</sequence>
<dbReference type="SUPFAM" id="SSF102114">
    <property type="entry name" value="Radical SAM enzymes"/>
    <property type="match status" value="2"/>
</dbReference>
<dbReference type="InterPro" id="IPR050377">
    <property type="entry name" value="Radical_SAM_PqqE_MftC-like"/>
</dbReference>
<comment type="caution">
    <text evidence="2">The sequence shown here is derived from an EMBL/GenBank/DDBJ whole genome shotgun (WGS) entry which is preliminary data.</text>
</comment>
<dbReference type="NCBIfam" id="NF033640">
    <property type="entry name" value="N_Twi_rSAM"/>
    <property type="match status" value="1"/>
</dbReference>
<evidence type="ECO:0000259" key="1">
    <source>
        <dbReference type="Pfam" id="PF13186"/>
    </source>
</evidence>
<reference evidence="2 3" key="1">
    <citation type="submission" date="2018-12" db="EMBL/GenBank/DDBJ databases">
        <title>Marinifilum JC070 sp. nov., a marine bacterium isolated from Yongle Blue Hole in the South China Sea.</title>
        <authorList>
            <person name="Fu T."/>
        </authorList>
    </citation>
    <scope>NUCLEOTIDE SEQUENCE [LARGE SCALE GENOMIC DNA]</scope>
    <source>
        <strain evidence="2 3">JC070</strain>
    </source>
</reference>
<evidence type="ECO:0000313" key="3">
    <source>
        <dbReference type="Proteomes" id="UP000732105"/>
    </source>
</evidence>
<dbReference type="InterPro" id="IPR023885">
    <property type="entry name" value="4Fe4S-binding_SPASM_dom"/>
</dbReference>
<evidence type="ECO:0000313" key="2">
    <source>
        <dbReference type="EMBL" id="NOU61399.1"/>
    </source>
</evidence>
<name>A0ABX1WZV8_9BACT</name>
<gene>
    <name evidence="2" type="ORF">ELS83_16445</name>
</gene>
<organism evidence="2 3">
    <name type="scientific">Marinifilum caeruleilacunae</name>
    <dbReference type="NCBI Taxonomy" id="2499076"/>
    <lineage>
        <taxon>Bacteria</taxon>
        <taxon>Pseudomonadati</taxon>
        <taxon>Bacteroidota</taxon>
        <taxon>Bacteroidia</taxon>
        <taxon>Marinilabiliales</taxon>
        <taxon>Marinifilaceae</taxon>
    </lineage>
</organism>
<proteinExistence type="predicted"/>
<dbReference type="EMBL" id="RZNH01000033">
    <property type="protein sequence ID" value="NOU61399.1"/>
    <property type="molecule type" value="Genomic_DNA"/>
</dbReference>
<keyword evidence="3" id="KW-1185">Reference proteome</keyword>
<dbReference type="RefSeq" id="WP_171596663.1">
    <property type="nucleotide sequence ID" value="NZ_RZNH01000033.1"/>
</dbReference>
<dbReference type="Pfam" id="PF13186">
    <property type="entry name" value="SPASM"/>
    <property type="match status" value="1"/>
</dbReference>
<dbReference type="PANTHER" id="PTHR11228:SF7">
    <property type="entry name" value="PQQA PEPTIDE CYCLASE"/>
    <property type="match status" value="1"/>
</dbReference>